<evidence type="ECO:0000313" key="2">
    <source>
        <dbReference type="EMBL" id="MRX64729.1"/>
    </source>
</evidence>
<proteinExistence type="predicted"/>
<dbReference type="AlphaFoldDB" id="A0A6I2MPM1"/>
<organism evidence="2 3">
    <name type="scientific">Maribacter luteus</name>
    <dbReference type="NCBI Taxonomy" id="2594478"/>
    <lineage>
        <taxon>Bacteria</taxon>
        <taxon>Pseudomonadati</taxon>
        <taxon>Bacteroidota</taxon>
        <taxon>Flavobacteriia</taxon>
        <taxon>Flavobacteriales</taxon>
        <taxon>Flavobacteriaceae</taxon>
        <taxon>Maribacter</taxon>
    </lineage>
</organism>
<feature type="transmembrane region" description="Helical" evidence="1">
    <location>
        <begin position="92"/>
        <end position="111"/>
    </location>
</feature>
<protein>
    <submittedName>
        <fullName evidence="2">Uncharacterized protein</fullName>
    </submittedName>
</protein>
<keyword evidence="3" id="KW-1185">Reference proteome</keyword>
<feature type="transmembrane region" description="Helical" evidence="1">
    <location>
        <begin position="117"/>
        <end position="134"/>
    </location>
</feature>
<reference evidence="2 3" key="1">
    <citation type="submission" date="2019-11" db="EMBL/GenBank/DDBJ databases">
        <title>Maribacter lutea sp. nov., a marine bacterium isolated from intertidal sand.</title>
        <authorList>
            <person name="Liu A."/>
        </authorList>
    </citation>
    <scope>NUCLEOTIDE SEQUENCE [LARGE SCALE GENOMIC DNA]</scope>
    <source>
        <strain evidence="2 3">RZ05</strain>
    </source>
</reference>
<name>A0A6I2MPM1_9FLAO</name>
<sequence length="156" mass="18104">MNLFDHLAITFESIVADVGIAELKTLLDVEQKSFSLQWLSDNKFMISLNSSIGTNYVFDINNNAKSAVIAYETLSELTEDKTDIVLVTKFKYGLLMILVIPIIMLILELTMDLGIPVPFYFVFPLVFILVLFIFRSEEKRLYRNFREYLYSENHKV</sequence>
<dbReference type="RefSeq" id="WP_154366888.1">
    <property type="nucleotide sequence ID" value="NZ_CANMYZ010000005.1"/>
</dbReference>
<accession>A0A6I2MPM1</accession>
<comment type="caution">
    <text evidence="2">The sequence shown here is derived from an EMBL/GenBank/DDBJ whole genome shotgun (WGS) entry which is preliminary data.</text>
</comment>
<evidence type="ECO:0000256" key="1">
    <source>
        <dbReference type="SAM" id="Phobius"/>
    </source>
</evidence>
<keyword evidence="1" id="KW-0812">Transmembrane</keyword>
<dbReference type="OrthoDB" id="1450277at2"/>
<gene>
    <name evidence="2" type="ORF">GJ691_11155</name>
</gene>
<keyword evidence="1" id="KW-0472">Membrane</keyword>
<keyword evidence="1" id="KW-1133">Transmembrane helix</keyword>
<dbReference type="EMBL" id="WKJH01000008">
    <property type="protein sequence ID" value="MRX64729.1"/>
    <property type="molecule type" value="Genomic_DNA"/>
</dbReference>
<evidence type="ECO:0000313" key="3">
    <source>
        <dbReference type="Proteomes" id="UP000443153"/>
    </source>
</evidence>
<dbReference type="Proteomes" id="UP000443153">
    <property type="component" value="Unassembled WGS sequence"/>
</dbReference>